<dbReference type="Pfam" id="PF00646">
    <property type="entry name" value="F-box"/>
    <property type="match status" value="1"/>
</dbReference>
<dbReference type="InterPro" id="IPR001810">
    <property type="entry name" value="F-box_dom"/>
</dbReference>
<accession>A0A059PC27</accession>
<reference evidence="4" key="4">
    <citation type="submission" date="2025-04" db="UniProtKB">
        <authorList>
            <consortium name="RefSeq"/>
        </authorList>
    </citation>
    <scope>IDENTIFICATION</scope>
</reference>
<sequence>MTEIHQLPEGCIADILSRTTPVDACRLSLISKTFQSAADSDAVWNRFLPSDSNFISSIISHSPSLANASSKKALYLALSDPHKPIIFDQGRKSFQLDRKSAKKCYMLGARALNIVWTCTKRYWQWIAMPQSRFPEVAELLNVCWLEIRGKINAVALSPNTQYTAYLVFNMIGDWGFQNLPVEVTIDGARSYSSSKLVCLDPNVEGRPHNRVIGLQRPSVRSDGWLEIEMGEFFSSGLEDDEVRMSVVEIKGQNWKRGLFVEGIEVRLKEDN</sequence>
<dbReference type="EMBL" id="JX294994">
    <property type="protein sequence ID" value="AGH13618.1"/>
    <property type="molecule type" value="mRNA"/>
</dbReference>
<dbReference type="InterPro" id="IPR036047">
    <property type="entry name" value="F-box-like_dom_sf"/>
</dbReference>
<dbReference type="PROSITE" id="PS50181">
    <property type="entry name" value="FBOX"/>
    <property type="match status" value="1"/>
</dbReference>
<dbReference type="OrthoDB" id="1918565at2759"/>
<dbReference type="PaxDb" id="3827-XP_004495549.1"/>
<dbReference type="InterPro" id="IPR025886">
    <property type="entry name" value="PP2-like"/>
</dbReference>
<dbReference type="SUPFAM" id="SSF81383">
    <property type="entry name" value="F-box domain"/>
    <property type="match status" value="1"/>
</dbReference>
<dbReference type="PANTHER" id="PTHR32278:SF131">
    <property type="entry name" value="F-BOX PROTEIN PP2-A13"/>
    <property type="match status" value="1"/>
</dbReference>
<dbReference type="RefSeq" id="NP_001296645.1">
    <property type="nucleotide sequence ID" value="NM_001309716.1"/>
</dbReference>
<dbReference type="AlphaFoldDB" id="A0A059PC27"/>
<feature type="domain" description="F-box" evidence="1">
    <location>
        <begin position="1"/>
        <end position="47"/>
    </location>
</feature>
<evidence type="ECO:0000313" key="3">
    <source>
        <dbReference type="Proteomes" id="UP000087171"/>
    </source>
</evidence>
<dbReference type="GeneID" id="101504470"/>
<proteinExistence type="evidence at transcript level"/>
<reference evidence="3" key="2">
    <citation type="journal article" date="2013" name="Nat. Biotechnol.">
        <title>Draft genome sequence of chickpea (Cicer arietinum) provides a resource for trait improvement.</title>
        <authorList>
            <person name="Varshney R.K."/>
            <person name="Song C."/>
            <person name="Saxena R.K."/>
            <person name="Azam S."/>
            <person name="Yu S."/>
            <person name="Sharpe A.G."/>
            <person name="Cannon S."/>
            <person name="Baek J."/>
            <person name="Rosen B.D."/>
            <person name="Tar'an B."/>
            <person name="Millan T."/>
            <person name="Zhang X."/>
            <person name="Ramsay L.D."/>
            <person name="Iwata A."/>
            <person name="Wang Y."/>
            <person name="Nelson W."/>
            <person name="Farmer A.D."/>
            <person name="Gaur P.M."/>
            <person name="Soderlund C."/>
            <person name="Penmetsa R.V."/>
            <person name="Xu C."/>
            <person name="Bharti A.K."/>
            <person name="He W."/>
            <person name="Winter P."/>
            <person name="Zhao S."/>
            <person name="Hane J.K."/>
            <person name="Carrasquilla-Garcia N."/>
            <person name="Condie J.A."/>
            <person name="Upadhyaya H.D."/>
            <person name="Luo M.C."/>
            <person name="Thudi M."/>
            <person name="Gowda C.L."/>
            <person name="Singh N.P."/>
            <person name="Lichtenzveig J."/>
            <person name="Gali K.K."/>
            <person name="Rubio J."/>
            <person name="Nadarajan N."/>
            <person name="Dolezel J."/>
            <person name="Bansal K.C."/>
            <person name="Xu X."/>
            <person name="Edwards D."/>
            <person name="Zhang G."/>
            <person name="Kahl G."/>
            <person name="Gil J."/>
            <person name="Singh K.B."/>
            <person name="Datta S.K."/>
            <person name="Jackson S.A."/>
            <person name="Wang J."/>
            <person name="Cook D.R."/>
        </authorList>
    </citation>
    <scope>NUCLEOTIDE SEQUENCE [LARGE SCALE GENOMIC DNA]</scope>
    <source>
        <strain evidence="3">cv. CDC Frontier</strain>
    </source>
</reference>
<reference evidence="2" key="1">
    <citation type="submission" date="2012-07" db="EMBL/GenBank/DDBJ databases">
        <title>Molecular characterization of F-box protein in chickpea.</title>
        <authorList>
            <person name="Gupta S."/>
            <person name="Bhatia S."/>
        </authorList>
    </citation>
    <scope>NUCLEOTIDE SEQUENCE</scope>
</reference>
<evidence type="ECO:0000313" key="4">
    <source>
        <dbReference type="RefSeq" id="NP_001296645.1"/>
    </source>
</evidence>
<evidence type="ECO:0000313" key="2">
    <source>
        <dbReference type="EMBL" id="AGH13618.1"/>
    </source>
</evidence>
<dbReference type="Gene3D" id="1.20.1280.50">
    <property type="match status" value="1"/>
</dbReference>
<name>A0A059PC27_CICAR</name>
<dbReference type="Proteomes" id="UP000087171">
    <property type="component" value="Chromosome Ca4"/>
</dbReference>
<organism evidence="2">
    <name type="scientific">Cicer arietinum</name>
    <name type="common">Chickpea</name>
    <name type="synonym">Garbanzo</name>
    <dbReference type="NCBI Taxonomy" id="3827"/>
    <lineage>
        <taxon>Eukaryota</taxon>
        <taxon>Viridiplantae</taxon>
        <taxon>Streptophyta</taxon>
        <taxon>Embryophyta</taxon>
        <taxon>Tracheophyta</taxon>
        <taxon>Spermatophyta</taxon>
        <taxon>Magnoliopsida</taxon>
        <taxon>eudicotyledons</taxon>
        <taxon>Gunneridae</taxon>
        <taxon>Pentapetalae</taxon>
        <taxon>rosids</taxon>
        <taxon>fabids</taxon>
        <taxon>Fabales</taxon>
        <taxon>Fabaceae</taxon>
        <taxon>Papilionoideae</taxon>
        <taxon>50 kb inversion clade</taxon>
        <taxon>NPAAA clade</taxon>
        <taxon>Hologalegina</taxon>
        <taxon>IRL clade</taxon>
        <taxon>Cicereae</taxon>
        <taxon>Cicer</taxon>
    </lineage>
</organism>
<dbReference type="STRING" id="3827.A0A059PC27"/>
<protein>
    <submittedName>
        <fullName evidence="2 4">F-box protein PP2</fullName>
    </submittedName>
</protein>
<dbReference type="CDD" id="cd22162">
    <property type="entry name" value="F-box_AtSKIP3-like"/>
    <property type="match status" value="1"/>
</dbReference>
<reference evidence="4" key="3">
    <citation type="journal article" date="2015" name="PLoS ONE">
        <title>A new set of ESTs from chickpea (Cicer arietinum L.) embryo reveals two novel F-box genes, CarF-box_PP2 and CarF-box_LysM, with potential roles in seed development.</title>
        <authorList>
            <person name="Gupta S."/>
            <person name="Garg V."/>
            <person name="Bhatia S."/>
        </authorList>
    </citation>
    <scope>NUCLEOTIDE SEQUENCE</scope>
</reference>
<dbReference type="PANTHER" id="PTHR32278">
    <property type="entry name" value="F-BOX DOMAIN-CONTAINING PROTEIN"/>
    <property type="match status" value="1"/>
</dbReference>
<gene>
    <name evidence="4" type="primary">LOC101504470</name>
</gene>
<dbReference type="Pfam" id="PF14299">
    <property type="entry name" value="PP2"/>
    <property type="match status" value="1"/>
</dbReference>
<keyword evidence="3" id="KW-1185">Reference proteome</keyword>
<evidence type="ECO:0000259" key="1">
    <source>
        <dbReference type="PROSITE" id="PS50181"/>
    </source>
</evidence>
<dbReference type="SMART" id="SM00256">
    <property type="entry name" value="FBOX"/>
    <property type="match status" value="1"/>
</dbReference>
<dbReference type="KEGG" id="cam:101504470"/>